<reference evidence="2 3" key="1">
    <citation type="journal article" date="2016" name="Nat. Commun.">
        <title>Thousands of microbial genomes shed light on interconnected biogeochemical processes in an aquifer system.</title>
        <authorList>
            <person name="Anantharaman K."/>
            <person name="Brown C.T."/>
            <person name="Hug L.A."/>
            <person name="Sharon I."/>
            <person name="Castelle C.J."/>
            <person name="Probst A.J."/>
            <person name="Thomas B.C."/>
            <person name="Singh A."/>
            <person name="Wilkins M.J."/>
            <person name="Karaoz U."/>
            <person name="Brodie E.L."/>
            <person name="Williams K.H."/>
            <person name="Hubbard S.S."/>
            <person name="Banfield J.F."/>
        </authorList>
    </citation>
    <scope>NUCLEOTIDE SEQUENCE [LARGE SCALE GENOMIC DNA]</scope>
</reference>
<dbReference type="Gene3D" id="3.20.20.70">
    <property type="entry name" value="Aldolase class I"/>
    <property type="match status" value="1"/>
</dbReference>
<dbReference type="PANTHER" id="PTHR42966:SF3">
    <property type="entry name" value="BLR5971 PROTEIN"/>
    <property type="match status" value="1"/>
</dbReference>
<dbReference type="PANTHER" id="PTHR42966">
    <property type="entry name" value="N-ACETYLNEURAMINATE SYNTHASE"/>
    <property type="match status" value="1"/>
</dbReference>
<evidence type="ECO:0000313" key="3">
    <source>
        <dbReference type="Proteomes" id="UP000177090"/>
    </source>
</evidence>
<dbReference type="InterPro" id="IPR051690">
    <property type="entry name" value="PseI-like"/>
</dbReference>
<dbReference type="Proteomes" id="UP000177090">
    <property type="component" value="Unassembled WGS sequence"/>
</dbReference>
<dbReference type="GO" id="GO:0047444">
    <property type="term" value="F:N-acylneuraminate-9-phosphate synthase activity"/>
    <property type="evidence" value="ECO:0007669"/>
    <property type="project" value="TreeGrafter"/>
</dbReference>
<dbReference type="STRING" id="1802440.A2569_00985"/>
<organism evidence="2 3">
    <name type="scientific">Candidatus Vogelbacteria bacterium RIFOXYD1_FULL_51_18</name>
    <dbReference type="NCBI Taxonomy" id="1802440"/>
    <lineage>
        <taxon>Bacteria</taxon>
        <taxon>Candidatus Vogeliibacteriota</taxon>
    </lineage>
</organism>
<evidence type="ECO:0000259" key="1">
    <source>
        <dbReference type="Pfam" id="PF03102"/>
    </source>
</evidence>
<dbReference type="SUPFAM" id="SSF51569">
    <property type="entry name" value="Aldolase"/>
    <property type="match status" value="1"/>
</dbReference>
<dbReference type="Pfam" id="PF03102">
    <property type="entry name" value="NeuB"/>
    <property type="match status" value="1"/>
</dbReference>
<comment type="caution">
    <text evidence="2">The sequence shown here is derived from an EMBL/GenBank/DDBJ whole genome shotgun (WGS) entry which is preliminary data.</text>
</comment>
<name>A0A1G2QJ51_9BACT</name>
<dbReference type="InterPro" id="IPR013785">
    <property type="entry name" value="Aldolase_TIM"/>
</dbReference>
<sequence>MSIQGAVAIGNRLVGPGEDAYIVAEIGINHNGDLAMAKRLIDVAAFAGCDAVKFQKRTISVVYNQQELGRPREMRKGKHVLENAIKRGVLPPESVQRLMQSDFTDTRNGDLKYALEFTEDEYAEIDAYCKEKRIAWFASCWDCESVDFIEQFNPPAHKIASPCNEDDELMLRLRATGKPLILSTGMTDMDGVRAVVEVLGTENLVILHCTSIYPTGTGTPEEVLRCVNLKGMARLRNEFGVPIGFSSHDTGIMPTFAAAAMGACMIEKHITQERGMFGSDQALSSEPGDLIRLCRAVRELYIAQGNGEISIYPDEQAIIEKLRRVRRTLSVV</sequence>
<dbReference type="EMBL" id="MHTL01000011">
    <property type="protein sequence ID" value="OHA60635.1"/>
    <property type="molecule type" value="Genomic_DNA"/>
</dbReference>
<dbReference type="AlphaFoldDB" id="A0A1G2QJ51"/>
<feature type="domain" description="PseI/NeuA/B-like" evidence="1">
    <location>
        <begin position="40"/>
        <end position="307"/>
    </location>
</feature>
<dbReference type="GO" id="GO:0016051">
    <property type="term" value="P:carbohydrate biosynthetic process"/>
    <property type="evidence" value="ECO:0007669"/>
    <property type="project" value="InterPro"/>
</dbReference>
<accession>A0A1G2QJ51</accession>
<protein>
    <recommendedName>
        <fullName evidence="1">PseI/NeuA/B-like domain-containing protein</fullName>
    </recommendedName>
</protein>
<proteinExistence type="predicted"/>
<evidence type="ECO:0000313" key="2">
    <source>
        <dbReference type="EMBL" id="OHA60635.1"/>
    </source>
</evidence>
<dbReference type="InterPro" id="IPR013132">
    <property type="entry name" value="PseI/NeuA/B-like_N"/>
</dbReference>
<gene>
    <name evidence="2" type="ORF">A2569_00985</name>
</gene>